<keyword evidence="2" id="KW-1185">Reference proteome</keyword>
<organism evidence="1 2">
    <name type="scientific">Russula earlei</name>
    <dbReference type="NCBI Taxonomy" id="71964"/>
    <lineage>
        <taxon>Eukaryota</taxon>
        <taxon>Fungi</taxon>
        <taxon>Dikarya</taxon>
        <taxon>Basidiomycota</taxon>
        <taxon>Agaricomycotina</taxon>
        <taxon>Agaricomycetes</taxon>
        <taxon>Russulales</taxon>
        <taxon>Russulaceae</taxon>
        <taxon>Russula</taxon>
    </lineage>
</organism>
<comment type="caution">
    <text evidence="1">The sequence shown here is derived from an EMBL/GenBank/DDBJ whole genome shotgun (WGS) entry which is preliminary data.</text>
</comment>
<reference evidence="1" key="1">
    <citation type="submission" date="2021-03" db="EMBL/GenBank/DDBJ databases">
        <title>Evolutionary priming and transition to the ectomycorrhizal habit in an iconic lineage of mushroom-forming fungi: is preadaptation a requirement?</title>
        <authorList>
            <consortium name="DOE Joint Genome Institute"/>
            <person name="Looney B.P."/>
            <person name="Miyauchi S."/>
            <person name="Morin E."/>
            <person name="Drula E."/>
            <person name="Courty P.E."/>
            <person name="Chicoki N."/>
            <person name="Fauchery L."/>
            <person name="Kohler A."/>
            <person name="Kuo A."/>
            <person name="LaButti K."/>
            <person name="Pangilinan J."/>
            <person name="Lipzen A."/>
            <person name="Riley R."/>
            <person name="Andreopoulos W."/>
            <person name="He G."/>
            <person name="Johnson J."/>
            <person name="Barry K.W."/>
            <person name="Grigoriev I.V."/>
            <person name="Nagy L."/>
            <person name="Hibbett D."/>
            <person name="Henrissat B."/>
            <person name="Matheny P.B."/>
            <person name="Labbe J."/>
            <person name="Martin A.F."/>
        </authorList>
    </citation>
    <scope>NUCLEOTIDE SEQUENCE</scope>
    <source>
        <strain evidence="1">BPL698</strain>
    </source>
</reference>
<evidence type="ECO:0000313" key="1">
    <source>
        <dbReference type="EMBL" id="KAI9459595.1"/>
    </source>
</evidence>
<accession>A0ACC0U2N1</accession>
<proteinExistence type="predicted"/>
<dbReference type="Proteomes" id="UP001207468">
    <property type="component" value="Unassembled WGS sequence"/>
</dbReference>
<gene>
    <name evidence="1" type="ORF">F5148DRAFT_1287125</name>
</gene>
<sequence length="479" mass="53905">MAQDNTAYDKPYFHPIILFSKTIAVMTRSLQGRLSRYLLLSAITLAALNNARAQTNTFKFDFGSGKAAKDYIQVTPANTFSYQAGYGFSQGSVVQSVERKGKDELTNDFITSDKPFYFSVKLPEGNYDVKVILGDIEGTSATTVRAECRRLFLQNVQTKKGETVSKIFTVHVKDSLIRDAQGNTIGKVRLKPREFTYLHWDNLLTIEFNDSAAKVCGVEITPNTTATTIFLAGNSTVVDQDREPWAAWGQMFPSFFEPKNICVANYAESGETLKAFKGERRLEKVWSMVKPGDYLFIEFAHNDQKPGSSHLDPFTTYKATLKEWIAEARKRNVIPVLVTSMNRRSFDSAGYIRNTLEDFPEAMRQTAKEDNTAMVDLNAMSKTMYEAWGPVTSLKAFVHYPANTFPGQDKELKDDTHFNPYGAYEIARCIVKGIQDAKLDIAKHLKKNIPAFDPAHPDPVEKWYWPQSSMVSSAKPDGN</sequence>
<name>A0ACC0U2N1_9AGAM</name>
<protein>
    <submittedName>
        <fullName evidence="1">G-D-S-L family lipolytic protein</fullName>
    </submittedName>
</protein>
<evidence type="ECO:0000313" key="2">
    <source>
        <dbReference type="Proteomes" id="UP001207468"/>
    </source>
</evidence>
<dbReference type="EMBL" id="JAGFNK010000197">
    <property type="protein sequence ID" value="KAI9459595.1"/>
    <property type="molecule type" value="Genomic_DNA"/>
</dbReference>